<dbReference type="NCBIfam" id="TIGR01498">
    <property type="entry name" value="folK"/>
    <property type="match status" value="1"/>
</dbReference>
<evidence type="ECO:0000313" key="11">
    <source>
        <dbReference type="Proteomes" id="UP000654947"/>
    </source>
</evidence>
<evidence type="ECO:0000256" key="3">
    <source>
        <dbReference type="ARBA" id="ARBA00013253"/>
    </source>
</evidence>
<dbReference type="InterPro" id="IPR000550">
    <property type="entry name" value="Hppk"/>
</dbReference>
<keyword evidence="7" id="KW-0067">ATP-binding</keyword>
<dbReference type="CDD" id="cd00483">
    <property type="entry name" value="HPPK"/>
    <property type="match status" value="1"/>
</dbReference>
<evidence type="ECO:0000256" key="4">
    <source>
        <dbReference type="ARBA" id="ARBA00022679"/>
    </source>
</evidence>
<dbReference type="EMBL" id="BMXL01000013">
    <property type="protein sequence ID" value="GHD28016.1"/>
    <property type="molecule type" value="Genomic_DNA"/>
</dbReference>
<keyword evidence="11" id="KW-1185">Reference proteome</keyword>
<sequence>MTTAVLALGSNLGDRRATLQGAVDALLSGADAPRAVALSPVFETAPVGGPEQGAFLNAVLVVETGGSARELLALAQRTEQRFDRVREVRWGPRTLDVDVIVFGGTRSDDPELTLPHPRAHERAFVLRPWLEADPGAELPGHGPVPGLLDRIGEDQELERRDDLALSLPRGT</sequence>
<keyword evidence="4" id="KW-0808">Transferase</keyword>
<dbReference type="EC" id="2.7.6.3" evidence="3"/>
<evidence type="ECO:0000256" key="5">
    <source>
        <dbReference type="ARBA" id="ARBA00022741"/>
    </source>
</evidence>
<keyword evidence="8" id="KW-0289">Folate biosynthesis</keyword>
<evidence type="ECO:0000256" key="7">
    <source>
        <dbReference type="ARBA" id="ARBA00022840"/>
    </source>
</evidence>
<dbReference type="GO" id="GO:0016301">
    <property type="term" value="F:kinase activity"/>
    <property type="evidence" value="ECO:0007669"/>
    <property type="project" value="UniProtKB-KW"/>
</dbReference>
<evidence type="ECO:0000259" key="9">
    <source>
        <dbReference type="PROSITE" id="PS00794"/>
    </source>
</evidence>
<feature type="domain" description="7,8-dihydro-6-hydroxymethylpterin-pyrophosphokinase" evidence="9">
    <location>
        <begin position="89"/>
        <end position="100"/>
    </location>
</feature>
<dbReference type="Pfam" id="PF01288">
    <property type="entry name" value="HPPK"/>
    <property type="match status" value="1"/>
</dbReference>
<comment type="caution">
    <text evidence="10">The sequence shown here is derived from an EMBL/GenBank/DDBJ whole genome shotgun (WGS) entry which is preliminary data.</text>
</comment>
<evidence type="ECO:0000256" key="8">
    <source>
        <dbReference type="ARBA" id="ARBA00022909"/>
    </source>
</evidence>
<comment type="pathway">
    <text evidence="2">Cofactor biosynthesis; tetrahydrofolate biosynthesis; 2-amino-4-hydroxy-6-hydroxymethyl-7,8-dihydropteridine diphosphate from 7,8-dihydroneopterin triphosphate: step 4/4.</text>
</comment>
<organism evidence="10 11">
    <name type="scientific">Nocardiopsis kunsanensis</name>
    <dbReference type="NCBI Taxonomy" id="141693"/>
    <lineage>
        <taxon>Bacteria</taxon>
        <taxon>Bacillati</taxon>
        <taxon>Actinomycetota</taxon>
        <taxon>Actinomycetes</taxon>
        <taxon>Streptosporangiales</taxon>
        <taxon>Nocardiopsidaceae</taxon>
        <taxon>Nocardiopsis</taxon>
    </lineage>
</organism>
<dbReference type="PROSITE" id="PS00794">
    <property type="entry name" value="HPPK"/>
    <property type="match status" value="1"/>
</dbReference>
<accession>A0A918XET9</accession>
<evidence type="ECO:0000256" key="2">
    <source>
        <dbReference type="ARBA" id="ARBA00005051"/>
    </source>
</evidence>
<dbReference type="Proteomes" id="UP000654947">
    <property type="component" value="Unassembled WGS sequence"/>
</dbReference>
<evidence type="ECO:0000256" key="6">
    <source>
        <dbReference type="ARBA" id="ARBA00022777"/>
    </source>
</evidence>
<dbReference type="PANTHER" id="PTHR43071">
    <property type="entry name" value="2-AMINO-4-HYDROXY-6-HYDROXYMETHYLDIHYDROPTERIDINE PYROPHOSPHOKINASE"/>
    <property type="match status" value="1"/>
</dbReference>
<keyword evidence="5" id="KW-0547">Nucleotide-binding</keyword>
<dbReference type="Gene3D" id="3.30.70.560">
    <property type="entry name" value="7,8-Dihydro-6-hydroxymethylpterin-pyrophosphokinase HPPK"/>
    <property type="match status" value="1"/>
</dbReference>
<reference evidence="10 11" key="1">
    <citation type="journal article" date="2014" name="Int. J. Syst. Evol. Microbiol.">
        <title>Complete genome sequence of Corynebacterium casei LMG S-19264T (=DSM 44701T), isolated from a smear-ripened cheese.</title>
        <authorList>
            <consortium name="US DOE Joint Genome Institute (JGI-PGF)"/>
            <person name="Walter F."/>
            <person name="Albersmeier A."/>
            <person name="Kalinowski J."/>
            <person name="Ruckert C."/>
        </authorList>
    </citation>
    <scope>NUCLEOTIDE SEQUENCE [LARGE SCALE GENOMIC DNA]</scope>
    <source>
        <strain evidence="10 11">KCTC 19473</strain>
    </source>
</reference>
<dbReference type="SUPFAM" id="SSF55083">
    <property type="entry name" value="6-hydroxymethyl-7,8-dihydropterin pyrophosphokinase, HPPK"/>
    <property type="match status" value="1"/>
</dbReference>
<dbReference type="GO" id="GO:0003848">
    <property type="term" value="F:2-amino-4-hydroxy-6-hydroxymethyldihydropteridine diphosphokinase activity"/>
    <property type="evidence" value="ECO:0007669"/>
    <property type="project" value="UniProtKB-EC"/>
</dbReference>
<gene>
    <name evidence="10" type="ORF">GCM10007147_27600</name>
</gene>
<keyword evidence="6" id="KW-0418">Kinase</keyword>
<dbReference type="GO" id="GO:0046656">
    <property type="term" value="P:folic acid biosynthetic process"/>
    <property type="evidence" value="ECO:0007669"/>
    <property type="project" value="UniProtKB-KW"/>
</dbReference>
<protein>
    <recommendedName>
        <fullName evidence="3">2-amino-4-hydroxy-6-hydroxymethyldihydropteridine diphosphokinase</fullName>
        <ecNumber evidence="3">2.7.6.3</ecNumber>
    </recommendedName>
</protein>
<dbReference type="InterPro" id="IPR035907">
    <property type="entry name" value="Hppk_sf"/>
</dbReference>
<name>A0A918XET9_9ACTN</name>
<proteinExistence type="predicted"/>
<dbReference type="RefSeq" id="WP_017575803.1">
    <property type="nucleotide sequence ID" value="NZ_BMXL01000013.1"/>
</dbReference>
<comment type="catalytic activity">
    <reaction evidence="1">
        <text>6-hydroxymethyl-7,8-dihydropterin + ATP = (7,8-dihydropterin-6-yl)methyl diphosphate + AMP + H(+)</text>
        <dbReference type="Rhea" id="RHEA:11412"/>
        <dbReference type="ChEBI" id="CHEBI:15378"/>
        <dbReference type="ChEBI" id="CHEBI:30616"/>
        <dbReference type="ChEBI" id="CHEBI:44841"/>
        <dbReference type="ChEBI" id="CHEBI:72950"/>
        <dbReference type="ChEBI" id="CHEBI:456215"/>
        <dbReference type="EC" id="2.7.6.3"/>
    </reaction>
</comment>
<evidence type="ECO:0000313" key="10">
    <source>
        <dbReference type="EMBL" id="GHD28016.1"/>
    </source>
</evidence>
<dbReference type="PANTHER" id="PTHR43071:SF1">
    <property type="entry name" value="2-AMINO-4-HYDROXY-6-HYDROXYMETHYLDIHYDROPTERIDINE PYROPHOSPHOKINASE"/>
    <property type="match status" value="1"/>
</dbReference>
<dbReference type="GO" id="GO:0005524">
    <property type="term" value="F:ATP binding"/>
    <property type="evidence" value="ECO:0007669"/>
    <property type="project" value="UniProtKB-KW"/>
</dbReference>
<evidence type="ECO:0000256" key="1">
    <source>
        <dbReference type="ARBA" id="ARBA00000198"/>
    </source>
</evidence>
<dbReference type="AlphaFoldDB" id="A0A918XET9"/>